<protein>
    <submittedName>
        <fullName evidence="1">Uncharacterized protein</fullName>
    </submittedName>
</protein>
<reference evidence="1" key="1">
    <citation type="journal article" date="2014" name="Front. Microbiol.">
        <title>High frequency of phylogenetically diverse reductive dehalogenase-homologous genes in deep subseafloor sedimentary metagenomes.</title>
        <authorList>
            <person name="Kawai M."/>
            <person name="Futagami T."/>
            <person name="Toyoda A."/>
            <person name="Takaki Y."/>
            <person name="Nishi S."/>
            <person name="Hori S."/>
            <person name="Arai W."/>
            <person name="Tsubouchi T."/>
            <person name="Morono Y."/>
            <person name="Uchiyama I."/>
            <person name="Ito T."/>
            <person name="Fujiyama A."/>
            <person name="Inagaki F."/>
            <person name="Takami H."/>
        </authorList>
    </citation>
    <scope>NUCLEOTIDE SEQUENCE</scope>
    <source>
        <strain evidence="1">Expedition CK06-06</strain>
    </source>
</reference>
<dbReference type="EMBL" id="BARU01021201">
    <property type="protein sequence ID" value="GAH57902.1"/>
    <property type="molecule type" value="Genomic_DNA"/>
</dbReference>
<proteinExistence type="predicted"/>
<dbReference type="AlphaFoldDB" id="X1GL35"/>
<organism evidence="1">
    <name type="scientific">marine sediment metagenome</name>
    <dbReference type="NCBI Taxonomy" id="412755"/>
    <lineage>
        <taxon>unclassified sequences</taxon>
        <taxon>metagenomes</taxon>
        <taxon>ecological metagenomes</taxon>
    </lineage>
</organism>
<gene>
    <name evidence="1" type="ORF">S03H2_34717</name>
</gene>
<evidence type="ECO:0000313" key="1">
    <source>
        <dbReference type="EMBL" id="GAH57902.1"/>
    </source>
</evidence>
<accession>X1GL35</accession>
<comment type="caution">
    <text evidence="1">The sequence shown here is derived from an EMBL/GenBank/DDBJ whole genome shotgun (WGS) entry which is preliminary data.</text>
</comment>
<sequence>MRQKKEKGSSPELDRNNGISFKFLKKVNGFIVRKKVADLKKIKI</sequence>
<name>X1GL35_9ZZZZ</name>